<dbReference type="RefSeq" id="WP_274235265.1">
    <property type="nucleotide sequence ID" value="NZ_BAABHQ010000028.1"/>
</dbReference>
<name>A0ABP9F6N1_9PSEU</name>
<reference evidence="2" key="1">
    <citation type="journal article" date="2019" name="Int. J. Syst. Evol. Microbiol.">
        <title>The Global Catalogue of Microorganisms (GCM) 10K type strain sequencing project: providing services to taxonomists for standard genome sequencing and annotation.</title>
        <authorList>
            <consortium name="The Broad Institute Genomics Platform"/>
            <consortium name="The Broad Institute Genome Sequencing Center for Infectious Disease"/>
            <person name="Wu L."/>
            <person name="Ma J."/>
        </authorList>
    </citation>
    <scope>NUCLEOTIDE SEQUENCE [LARGE SCALE GENOMIC DNA]</scope>
    <source>
        <strain evidence="2">JCM 17983</strain>
    </source>
</reference>
<protein>
    <submittedName>
        <fullName evidence="1">Uncharacterized protein</fullName>
    </submittedName>
</protein>
<sequence length="79" mass="8418">MAFAVERMTDEAGERMAACYAEYVAAATANSALAGPLYGKDPEGNEAKGREYQRARRALYEAAAAVWTTQPAGAQLGLF</sequence>
<proteinExistence type="predicted"/>
<gene>
    <name evidence="1" type="ORF">GCM10023203_57330</name>
</gene>
<accession>A0ABP9F6N1</accession>
<dbReference type="EMBL" id="BAABHQ010000028">
    <property type="protein sequence ID" value="GAA4895552.1"/>
    <property type="molecule type" value="Genomic_DNA"/>
</dbReference>
<evidence type="ECO:0000313" key="1">
    <source>
        <dbReference type="EMBL" id="GAA4895552.1"/>
    </source>
</evidence>
<evidence type="ECO:0000313" key="2">
    <source>
        <dbReference type="Proteomes" id="UP001500457"/>
    </source>
</evidence>
<dbReference type="Proteomes" id="UP001500457">
    <property type="component" value="Unassembled WGS sequence"/>
</dbReference>
<keyword evidence="2" id="KW-1185">Reference proteome</keyword>
<organism evidence="1 2">
    <name type="scientific">Actinomycetospora straminea</name>
    <dbReference type="NCBI Taxonomy" id="663607"/>
    <lineage>
        <taxon>Bacteria</taxon>
        <taxon>Bacillati</taxon>
        <taxon>Actinomycetota</taxon>
        <taxon>Actinomycetes</taxon>
        <taxon>Pseudonocardiales</taxon>
        <taxon>Pseudonocardiaceae</taxon>
        <taxon>Actinomycetospora</taxon>
    </lineage>
</organism>
<comment type="caution">
    <text evidence="1">The sequence shown here is derived from an EMBL/GenBank/DDBJ whole genome shotgun (WGS) entry which is preliminary data.</text>
</comment>